<organism evidence="1 2">
    <name type="scientific">Cenococcum geophilum 1.58</name>
    <dbReference type="NCBI Taxonomy" id="794803"/>
    <lineage>
        <taxon>Eukaryota</taxon>
        <taxon>Fungi</taxon>
        <taxon>Dikarya</taxon>
        <taxon>Ascomycota</taxon>
        <taxon>Pezizomycotina</taxon>
        <taxon>Dothideomycetes</taxon>
        <taxon>Pleosporomycetidae</taxon>
        <taxon>Gloniales</taxon>
        <taxon>Gloniaceae</taxon>
        <taxon>Cenococcum</taxon>
    </lineage>
</organism>
<evidence type="ECO:0000313" key="2">
    <source>
        <dbReference type="Proteomes" id="UP000250078"/>
    </source>
</evidence>
<dbReference type="Proteomes" id="UP000250078">
    <property type="component" value="Unassembled WGS sequence"/>
</dbReference>
<proteinExistence type="predicted"/>
<evidence type="ECO:0000313" key="1">
    <source>
        <dbReference type="EMBL" id="OCK88174.1"/>
    </source>
</evidence>
<sequence length="153" mass="17237">MPALERRYRDCYYNGNGNYVCENSWNNWVRWVVLALVIIGFILLFLIFACFTSRRRRRAGQNPYYGTGWAASRPPQGHAPAQYNQPYHSNQPAPPYSPPSNNAYYGGNQGYFGQQNGIELESPQAAHYPPRGSDNVYSPPPGPPPKKGDGIVR</sequence>
<dbReference type="EMBL" id="KV748248">
    <property type="protein sequence ID" value="OCK88174.1"/>
    <property type="molecule type" value="Genomic_DNA"/>
</dbReference>
<protein>
    <submittedName>
        <fullName evidence="1">Uncharacterized protein</fullName>
    </submittedName>
</protein>
<keyword evidence="2" id="KW-1185">Reference proteome</keyword>
<gene>
    <name evidence="1" type="ORF">K441DRAFT_682076</name>
</gene>
<reference evidence="1 2" key="1">
    <citation type="journal article" date="2016" name="Nat. Commun.">
        <title>Ectomycorrhizal ecology is imprinted in the genome of the dominant symbiotic fungus Cenococcum geophilum.</title>
        <authorList>
            <consortium name="DOE Joint Genome Institute"/>
            <person name="Peter M."/>
            <person name="Kohler A."/>
            <person name="Ohm R.A."/>
            <person name="Kuo A."/>
            <person name="Krutzmann J."/>
            <person name="Morin E."/>
            <person name="Arend M."/>
            <person name="Barry K.W."/>
            <person name="Binder M."/>
            <person name="Choi C."/>
            <person name="Clum A."/>
            <person name="Copeland A."/>
            <person name="Grisel N."/>
            <person name="Haridas S."/>
            <person name="Kipfer T."/>
            <person name="LaButti K."/>
            <person name="Lindquist E."/>
            <person name="Lipzen A."/>
            <person name="Maire R."/>
            <person name="Meier B."/>
            <person name="Mihaltcheva S."/>
            <person name="Molinier V."/>
            <person name="Murat C."/>
            <person name="Poggeler S."/>
            <person name="Quandt C.A."/>
            <person name="Sperisen C."/>
            <person name="Tritt A."/>
            <person name="Tisserant E."/>
            <person name="Crous P.W."/>
            <person name="Henrissat B."/>
            <person name="Nehls U."/>
            <person name="Egli S."/>
            <person name="Spatafora J.W."/>
            <person name="Grigoriev I.V."/>
            <person name="Martin F.M."/>
        </authorList>
    </citation>
    <scope>NUCLEOTIDE SEQUENCE [LARGE SCALE GENOMIC DNA]</scope>
    <source>
        <strain evidence="1 2">1.58</strain>
    </source>
</reference>
<name>A0ACC8EPM8_9PEZI</name>
<accession>A0ACC8EPM8</accession>